<dbReference type="PROSITE" id="PS51819">
    <property type="entry name" value="VOC"/>
    <property type="match status" value="1"/>
</dbReference>
<feature type="domain" description="VOC" evidence="1">
    <location>
        <begin position="8"/>
        <end position="129"/>
    </location>
</feature>
<reference evidence="2 3" key="1">
    <citation type="submission" date="2020-09" db="EMBL/GenBank/DDBJ databases">
        <title>Paenibacillus sp. strain PR3 16S rRNA gene Genome sequencing and assembly.</title>
        <authorList>
            <person name="Kim J."/>
        </authorList>
    </citation>
    <scope>NUCLEOTIDE SEQUENCE [LARGE SCALE GENOMIC DNA]</scope>
    <source>
        <strain evidence="2 3">PR3</strain>
    </source>
</reference>
<protein>
    <submittedName>
        <fullName evidence="2">VOC family protein</fullName>
    </submittedName>
</protein>
<dbReference type="EMBL" id="JACXZA010000002">
    <property type="protein sequence ID" value="MBD3919090.1"/>
    <property type="molecule type" value="Genomic_DNA"/>
</dbReference>
<dbReference type="Pfam" id="PF00903">
    <property type="entry name" value="Glyoxalase"/>
    <property type="match status" value="1"/>
</dbReference>
<dbReference type="InterPro" id="IPR004360">
    <property type="entry name" value="Glyas_Fos-R_dOase_dom"/>
</dbReference>
<dbReference type="Proteomes" id="UP000609346">
    <property type="component" value="Unassembled WGS sequence"/>
</dbReference>
<evidence type="ECO:0000313" key="2">
    <source>
        <dbReference type="EMBL" id="MBD3919090.1"/>
    </source>
</evidence>
<dbReference type="InterPro" id="IPR037523">
    <property type="entry name" value="VOC_core"/>
</dbReference>
<proteinExistence type="predicted"/>
<name>A0ABR8MTX8_9BACL</name>
<dbReference type="PANTHER" id="PTHR36503">
    <property type="entry name" value="BLR2520 PROTEIN"/>
    <property type="match status" value="1"/>
</dbReference>
<comment type="caution">
    <text evidence="2">The sequence shown here is derived from an EMBL/GenBank/DDBJ whole genome shotgun (WGS) entry which is preliminary data.</text>
</comment>
<dbReference type="InterPro" id="IPR029068">
    <property type="entry name" value="Glyas_Bleomycin-R_OHBP_Dase"/>
</dbReference>
<evidence type="ECO:0000259" key="1">
    <source>
        <dbReference type="PROSITE" id="PS51819"/>
    </source>
</evidence>
<dbReference type="SUPFAM" id="SSF54593">
    <property type="entry name" value="Glyoxalase/Bleomycin resistance protein/Dihydroxybiphenyl dioxygenase"/>
    <property type="match status" value="1"/>
</dbReference>
<evidence type="ECO:0000313" key="3">
    <source>
        <dbReference type="Proteomes" id="UP000609346"/>
    </source>
</evidence>
<dbReference type="Gene3D" id="3.10.180.10">
    <property type="entry name" value="2,3-Dihydroxybiphenyl 1,2-Dioxygenase, domain 1"/>
    <property type="match status" value="1"/>
</dbReference>
<gene>
    <name evidence="2" type="ORF">H8B09_10020</name>
</gene>
<accession>A0ABR8MTX8</accession>
<organism evidence="2 3">
    <name type="scientific">Paenibacillus terricola</name>
    <dbReference type="NCBI Taxonomy" id="2763503"/>
    <lineage>
        <taxon>Bacteria</taxon>
        <taxon>Bacillati</taxon>
        <taxon>Bacillota</taxon>
        <taxon>Bacilli</taxon>
        <taxon>Bacillales</taxon>
        <taxon>Paenibacillaceae</taxon>
        <taxon>Paenibacillus</taxon>
    </lineage>
</organism>
<sequence>MEALGFKSINVITLFVEDLQAAKSFYQQVFGISSVWEDDNSAVFNFANMSINLLSVSAARGLVDPEEVANPQAGSRFVLTIRIDDVDAVCTELIERGVVLLNSPMNRPWGVRTASFADPGGHIWEIAQQL</sequence>
<keyword evidence="3" id="KW-1185">Reference proteome</keyword>
<dbReference type="RefSeq" id="WP_191203358.1">
    <property type="nucleotide sequence ID" value="NZ_JACXZA010000002.1"/>
</dbReference>
<dbReference type="PANTHER" id="PTHR36503:SF3">
    <property type="entry name" value="BLR0126 PROTEIN"/>
    <property type="match status" value="1"/>
</dbReference>